<proteinExistence type="predicted"/>
<protein>
    <submittedName>
        <fullName evidence="2">VPLPA-CTERM sorting domain-containing protein</fullName>
    </submittedName>
</protein>
<name>A0ABW8UX16_9RHOB</name>
<dbReference type="InterPro" id="IPR022472">
    <property type="entry name" value="VPLPA-CTERM"/>
</dbReference>
<dbReference type="Proteomes" id="UP001627408">
    <property type="component" value="Unassembled WGS sequence"/>
</dbReference>
<keyword evidence="1" id="KW-0732">Signal</keyword>
<evidence type="ECO:0000313" key="2">
    <source>
        <dbReference type="EMBL" id="MFL4471472.1"/>
    </source>
</evidence>
<organism evidence="2 3">
    <name type="scientific">Tateyamaria armeniaca</name>
    <dbReference type="NCBI Taxonomy" id="2518930"/>
    <lineage>
        <taxon>Bacteria</taxon>
        <taxon>Pseudomonadati</taxon>
        <taxon>Pseudomonadota</taxon>
        <taxon>Alphaproteobacteria</taxon>
        <taxon>Rhodobacterales</taxon>
        <taxon>Roseobacteraceae</taxon>
        <taxon>Tateyamaria</taxon>
    </lineage>
</organism>
<feature type="signal peptide" evidence="1">
    <location>
        <begin position="1"/>
        <end position="20"/>
    </location>
</feature>
<dbReference type="NCBIfam" id="TIGR03370">
    <property type="entry name" value="VPLPA-CTERM"/>
    <property type="match status" value="1"/>
</dbReference>
<evidence type="ECO:0000313" key="3">
    <source>
        <dbReference type="Proteomes" id="UP001627408"/>
    </source>
</evidence>
<accession>A0ABW8UX16</accession>
<evidence type="ECO:0000256" key="1">
    <source>
        <dbReference type="SAM" id="SignalP"/>
    </source>
</evidence>
<gene>
    <name evidence="2" type="ORF">ACERZ8_16910</name>
</gene>
<keyword evidence="3" id="KW-1185">Reference proteome</keyword>
<dbReference type="RefSeq" id="WP_407593315.1">
    <property type="nucleotide sequence ID" value="NZ_JBHDIY010000002.1"/>
</dbReference>
<comment type="caution">
    <text evidence="2">The sequence shown here is derived from an EMBL/GenBank/DDBJ whole genome shotgun (WGS) entry which is preliminary data.</text>
</comment>
<reference evidence="2 3" key="1">
    <citation type="submission" date="2024-08" db="EMBL/GenBank/DDBJ databases">
        <title>Tateyamaria sp. nov., isolated from marine algae.</title>
        <authorList>
            <person name="Choi B.J."/>
            <person name="Kim J.M."/>
            <person name="Lee J.K."/>
            <person name="Choi D.G."/>
            <person name="Bayburt H."/>
            <person name="Baek J.H."/>
            <person name="Han D.M."/>
            <person name="Jeon C.O."/>
        </authorList>
    </citation>
    <scope>NUCLEOTIDE SEQUENCE [LARGE SCALE GENOMIC DNA]</scope>
    <source>
        <strain evidence="2 3">KMU-156</strain>
    </source>
</reference>
<dbReference type="EMBL" id="JBHDIY010000002">
    <property type="protein sequence ID" value="MFL4471472.1"/>
    <property type="molecule type" value="Genomic_DNA"/>
</dbReference>
<feature type="chain" id="PRO_5045066338" evidence="1">
    <location>
        <begin position="21"/>
        <end position="231"/>
    </location>
</feature>
<sequence>MKRLTSVCAFALCVAGSVQAATTTETIGLFGSGGTALSYSNFGDSFGLVVTAWEHNQGVLGNARNVGRWSTGLGARLIGSTSENHQVDGGGPDEIIIFDFGQTVTLESVTFSYVSAADDFELGAYASTLSTSPTTYFSDLAILPLSTTDGTYDNEGGDLGQSALTTPQKLTASVFGIGADHRGDSFKINSITVSFDNGEDTSPVPLPATGLLLIGALGGLTAMRRRKTTSG</sequence>